<accession>A0A7R8W843</accession>
<keyword evidence="9" id="KW-0328">Glycosyltransferase</keyword>
<dbReference type="InterPro" id="IPR029057">
    <property type="entry name" value="PRTase-like"/>
</dbReference>
<dbReference type="NCBIfam" id="NF002636">
    <property type="entry name" value="PRK02304.1-5"/>
    <property type="match status" value="1"/>
</dbReference>
<protein>
    <recommendedName>
        <fullName evidence="7">Adenine phosphoribosyltransferase</fullName>
        <ecNumber evidence="6">2.4.2.7</ecNumber>
    </recommendedName>
</protein>
<evidence type="ECO:0000256" key="4">
    <source>
        <dbReference type="ARBA" id="ARBA00004659"/>
    </source>
</evidence>
<evidence type="ECO:0000256" key="11">
    <source>
        <dbReference type="ARBA" id="ARBA00022726"/>
    </source>
</evidence>
<dbReference type="PANTHER" id="PTHR32315:SF3">
    <property type="entry name" value="ADENINE PHOSPHORIBOSYLTRANSFERASE"/>
    <property type="match status" value="1"/>
</dbReference>
<evidence type="ECO:0000313" key="13">
    <source>
        <dbReference type="EMBL" id="CAD7224159.1"/>
    </source>
</evidence>
<evidence type="ECO:0000259" key="12">
    <source>
        <dbReference type="Pfam" id="PF00156"/>
    </source>
</evidence>
<gene>
    <name evidence="13" type="ORF">CTOB1V02_LOCUS2129</name>
</gene>
<dbReference type="Gene3D" id="3.40.50.2020">
    <property type="match status" value="1"/>
</dbReference>
<dbReference type="GO" id="GO:0003999">
    <property type="term" value="F:adenine phosphoribosyltransferase activity"/>
    <property type="evidence" value="ECO:0007669"/>
    <property type="project" value="UniProtKB-EC"/>
</dbReference>
<name>A0A7R8W843_9CRUS</name>
<dbReference type="SUPFAM" id="SSF53271">
    <property type="entry name" value="PRTase-like"/>
    <property type="match status" value="1"/>
</dbReference>
<dbReference type="GO" id="GO:0006168">
    <property type="term" value="P:adenine salvage"/>
    <property type="evidence" value="ECO:0007669"/>
    <property type="project" value="InterPro"/>
</dbReference>
<evidence type="ECO:0000256" key="8">
    <source>
        <dbReference type="ARBA" id="ARBA00022490"/>
    </source>
</evidence>
<comment type="similarity">
    <text evidence="5">Belongs to the purine/pyrimidine phosphoribosyltransferase family.</text>
</comment>
<proteinExistence type="inferred from homology"/>
<dbReference type="GO" id="GO:0002055">
    <property type="term" value="F:adenine binding"/>
    <property type="evidence" value="ECO:0007669"/>
    <property type="project" value="TreeGrafter"/>
</dbReference>
<comment type="function">
    <text evidence="2">Catalyzes a salvage reaction resulting in the formation of AMP, that is energically less costly than de novo synthesis.</text>
</comment>
<keyword evidence="10" id="KW-0808">Transferase</keyword>
<dbReference type="OrthoDB" id="363185at2759"/>
<dbReference type="HAMAP" id="MF_00004">
    <property type="entry name" value="Aden_phosphoribosyltr"/>
    <property type="match status" value="1"/>
</dbReference>
<dbReference type="PANTHER" id="PTHR32315">
    <property type="entry name" value="ADENINE PHOSPHORIBOSYLTRANSFERASE"/>
    <property type="match status" value="1"/>
</dbReference>
<evidence type="ECO:0000256" key="10">
    <source>
        <dbReference type="ARBA" id="ARBA00022679"/>
    </source>
</evidence>
<dbReference type="EC" id="2.4.2.7" evidence="6"/>
<comment type="catalytic activity">
    <reaction evidence="1">
        <text>AMP + diphosphate = 5-phospho-alpha-D-ribose 1-diphosphate + adenine</text>
        <dbReference type="Rhea" id="RHEA:16609"/>
        <dbReference type="ChEBI" id="CHEBI:16708"/>
        <dbReference type="ChEBI" id="CHEBI:33019"/>
        <dbReference type="ChEBI" id="CHEBI:58017"/>
        <dbReference type="ChEBI" id="CHEBI:456215"/>
        <dbReference type="EC" id="2.4.2.7"/>
    </reaction>
</comment>
<evidence type="ECO:0000256" key="5">
    <source>
        <dbReference type="ARBA" id="ARBA00008391"/>
    </source>
</evidence>
<evidence type="ECO:0000256" key="1">
    <source>
        <dbReference type="ARBA" id="ARBA00000868"/>
    </source>
</evidence>
<comment type="subcellular location">
    <subcellularLocation>
        <location evidence="3">Cytoplasm</location>
    </subcellularLocation>
</comment>
<feature type="domain" description="Phosphoribosyltransferase" evidence="12">
    <location>
        <begin position="73"/>
        <end position="160"/>
    </location>
</feature>
<dbReference type="CDD" id="cd06223">
    <property type="entry name" value="PRTases_typeI"/>
    <property type="match status" value="1"/>
</dbReference>
<dbReference type="GO" id="GO:0006166">
    <property type="term" value="P:purine ribonucleoside salvage"/>
    <property type="evidence" value="ECO:0007669"/>
    <property type="project" value="UniProtKB-KW"/>
</dbReference>
<sequence length="188" mass="20933">MSEAAGANGRDFEERVDRLKAKVKSYPGFPKPPVVFRDMFSLMLDPRDIKELIALQHLAILRSCPEVEAIAMLESRGFIFAVPLAERLEVPVIPIRKHGKLPGRKLAATYQLEYGEDHLEIQEDVLKPGTKVLIVDDLLATGGTLEAATSLVERSGAVVSLLLVIMELPDLQGRQRLSKYKLESLIQF</sequence>
<dbReference type="GO" id="GO:0005737">
    <property type="term" value="C:cytoplasm"/>
    <property type="evidence" value="ECO:0007669"/>
    <property type="project" value="UniProtKB-SubCell"/>
</dbReference>
<evidence type="ECO:0000256" key="3">
    <source>
        <dbReference type="ARBA" id="ARBA00004496"/>
    </source>
</evidence>
<evidence type="ECO:0000256" key="7">
    <source>
        <dbReference type="ARBA" id="ARBA00017366"/>
    </source>
</evidence>
<organism evidence="13">
    <name type="scientific">Cyprideis torosa</name>
    <dbReference type="NCBI Taxonomy" id="163714"/>
    <lineage>
        <taxon>Eukaryota</taxon>
        <taxon>Metazoa</taxon>
        <taxon>Ecdysozoa</taxon>
        <taxon>Arthropoda</taxon>
        <taxon>Crustacea</taxon>
        <taxon>Oligostraca</taxon>
        <taxon>Ostracoda</taxon>
        <taxon>Podocopa</taxon>
        <taxon>Podocopida</taxon>
        <taxon>Cytherocopina</taxon>
        <taxon>Cytheroidea</taxon>
        <taxon>Cytherideidae</taxon>
        <taxon>Cyprideis</taxon>
    </lineage>
</organism>
<evidence type="ECO:0000256" key="2">
    <source>
        <dbReference type="ARBA" id="ARBA00003968"/>
    </source>
</evidence>
<evidence type="ECO:0000256" key="6">
    <source>
        <dbReference type="ARBA" id="ARBA00011893"/>
    </source>
</evidence>
<dbReference type="GO" id="GO:0016208">
    <property type="term" value="F:AMP binding"/>
    <property type="evidence" value="ECO:0007669"/>
    <property type="project" value="TreeGrafter"/>
</dbReference>
<reference evidence="13" key="1">
    <citation type="submission" date="2020-11" db="EMBL/GenBank/DDBJ databases">
        <authorList>
            <person name="Tran Van P."/>
        </authorList>
    </citation>
    <scope>NUCLEOTIDE SEQUENCE</scope>
</reference>
<dbReference type="GO" id="GO:0044209">
    <property type="term" value="P:AMP salvage"/>
    <property type="evidence" value="ECO:0007669"/>
    <property type="project" value="UniProtKB-UniPathway"/>
</dbReference>
<comment type="pathway">
    <text evidence="4">Purine metabolism; AMP biosynthesis via salvage pathway; AMP from adenine: step 1/1.</text>
</comment>
<dbReference type="InterPro" id="IPR050054">
    <property type="entry name" value="UPRTase/APRTase"/>
</dbReference>
<dbReference type="InterPro" id="IPR000836">
    <property type="entry name" value="PRTase_dom"/>
</dbReference>
<evidence type="ECO:0000256" key="9">
    <source>
        <dbReference type="ARBA" id="ARBA00022676"/>
    </source>
</evidence>
<keyword evidence="8" id="KW-0963">Cytoplasm</keyword>
<dbReference type="EMBL" id="OB660319">
    <property type="protein sequence ID" value="CAD7224159.1"/>
    <property type="molecule type" value="Genomic_DNA"/>
</dbReference>
<dbReference type="Pfam" id="PF00156">
    <property type="entry name" value="Pribosyltran"/>
    <property type="match status" value="1"/>
</dbReference>
<dbReference type="AlphaFoldDB" id="A0A7R8W843"/>
<dbReference type="UniPathway" id="UPA00588">
    <property type="reaction ID" value="UER00646"/>
</dbReference>
<keyword evidence="11" id="KW-0660">Purine salvage</keyword>
<dbReference type="InterPro" id="IPR005764">
    <property type="entry name" value="Ade_phspho_trans"/>
</dbReference>
<dbReference type="FunFam" id="3.40.50.2020:FF:000021">
    <property type="entry name" value="Adenine phosphoribosyltransferase"/>
    <property type="match status" value="1"/>
</dbReference>